<dbReference type="AlphaFoldDB" id="A0A2G5TD53"/>
<dbReference type="InterPro" id="IPR005049">
    <property type="entry name" value="STL-like"/>
</dbReference>
<proteinExistence type="predicted"/>
<dbReference type="PANTHER" id="PTHR31362:SF0">
    <property type="entry name" value="EXOSTOSIN DOMAIN-CONTAINING PROTEIN-RELATED"/>
    <property type="match status" value="1"/>
</dbReference>
<reference evidence="2" key="1">
    <citation type="submission" date="2017-10" db="EMBL/GenBank/DDBJ databases">
        <title>Rapid genome shrinkage in a self-fertile nematode reveals novel sperm competition proteins.</title>
        <authorList>
            <person name="Yin D."/>
            <person name="Schwarz E.M."/>
            <person name="Thomas C.G."/>
            <person name="Felde R.L."/>
            <person name="Korf I.F."/>
            <person name="Cutter A.D."/>
            <person name="Schartner C.M."/>
            <person name="Ralston E.J."/>
            <person name="Meyer B.J."/>
            <person name="Haag E.S."/>
        </authorList>
    </citation>
    <scope>NUCLEOTIDE SEQUENCE [LARGE SCALE GENOMIC DNA]</scope>
    <source>
        <strain evidence="2">JU1422</strain>
    </source>
</reference>
<protein>
    <submittedName>
        <fullName evidence="1">Uncharacterized protein</fullName>
    </submittedName>
</protein>
<dbReference type="Proteomes" id="UP000230233">
    <property type="component" value="Chromosome V"/>
</dbReference>
<evidence type="ECO:0000313" key="2">
    <source>
        <dbReference type="Proteomes" id="UP000230233"/>
    </source>
</evidence>
<dbReference type="PANTHER" id="PTHR31362">
    <property type="entry name" value="GLYCOSYLTRANSFERASE STELLO1-RELATED"/>
    <property type="match status" value="1"/>
</dbReference>
<dbReference type="EMBL" id="PDUG01000005">
    <property type="protein sequence ID" value="PIC25295.1"/>
    <property type="molecule type" value="Genomic_DNA"/>
</dbReference>
<accession>A0A2G5TD53</accession>
<keyword evidence="2" id="KW-1185">Reference proteome</keyword>
<dbReference type="OrthoDB" id="5948173at2759"/>
<comment type="caution">
    <text evidence="1">The sequence shown here is derived from an EMBL/GenBank/DDBJ whole genome shotgun (WGS) entry which is preliminary data.</text>
</comment>
<sequence length="360" mass="42210">MDWCNETGYPDLLKTFPSAQQLLNQHDKSDNLQNDLKSVLVVVNNYPWIYGHGIIQRLYQPYFAAVIFCGSWYPDQIEDHDNYTSIIEPFNFIHMNSVEMRRGYSAYHCLTLAKEMGLTNVQGYFLMADDAIFNIWQKIDYSTVYHLTGVILEESEKFWYFDAGHLAALNVVKTFETSKNPKIQNAWQKFENGLEINGNRTLARKEMTSGKGRSYSEFYYIPNSEMEYYATLMRVFFENGLYLEIAVDKFIKSVKYEKFHIPEISYIWDDDSQKWDEKYSKTMVGFHPVKLSQFQNPGQNRMRYCRSILQTWADIMFKSSCSPTKNSSQKLKKKATTIKCFDSSMWIIITMGITTPFSLF</sequence>
<dbReference type="STRING" id="1611254.A0A2G5TD53"/>
<evidence type="ECO:0000313" key="1">
    <source>
        <dbReference type="EMBL" id="PIC25295.1"/>
    </source>
</evidence>
<organism evidence="1 2">
    <name type="scientific">Caenorhabditis nigoni</name>
    <dbReference type="NCBI Taxonomy" id="1611254"/>
    <lineage>
        <taxon>Eukaryota</taxon>
        <taxon>Metazoa</taxon>
        <taxon>Ecdysozoa</taxon>
        <taxon>Nematoda</taxon>
        <taxon>Chromadorea</taxon>
        <taxon>Rhabditida</taxon>
        <taxon>Rhabditina</taxon>
        <taxon>Rhabditomorpha</taxon>
        <taxon>Rhabditoidea</taxon>
        <taxon>Rhabditidae</taxon>
        <taxon>Peloderinae</taxon>
        <taxon>Caenorhabditis</taxon>
    </lineage>
</organism>
<name>A0A2G5TD53_9PELO</name>
<gene>
    <name evidence="1" type="primary">Cnig_chr_V.g18280</name>
    <name evidence="1" type="ORF">B9Z55_018280</name>
</gene>
<dbReference type="Pfam" id="PF03385">
    <property type="entry name" value="STELLO"/>
    <property type="match status" value="1"/>
</dbReference>